<dbReference type="EMBL" id="MU865943">
    <property type="protein sequence ID" value="KAK4448407.1"/>
    <property type="molecule type" value="Genomic_DNA"/>
</dbReference>
<keyword evidence="3" id="KW-1185">Reference proteome</keyword>
<name>A0AAV9GKI5_9PEZI</name>
<evidence type="ECO:0000313" key="2">
    <source>
        <dbReference type="EMBL" id="KAK4448407.1"/>
    </source>
</evidence>
<gene>
    <name evidence="2" type="ORF">QBC34DRAFT_407380</name>
</gene>
<sequence length="119" mass="13020">MLPNPLHLLLLLATATTAGFTGSGRVQVFTTSKALSCPTSDTSSYRDQYIGTWVVPSRGGNSSWTEVATEYLNRPMRSRCPRATNPAGIQGVEVVPAGDEIDLWWTQANREGVRLMYSN</sequence>
<evidence type="ECO:0000313" key="3">
    <source>
        <dbReference type="Proteomes" id="UP001321760"/>
    </source>
</evidence>
<comment type="caution">
    <text evidence="2">The sequence shown here is derived from an EMBL/GenBank/DDBJ whole genome shotgun (WGS) entry which is preliminary data.</text>
</comment>
<keyword evidence="1" id="KW-0732">Signal</keyword>
<protein>
    <submittedName>
        <fullName evidence="2">Uncharacterized protein</fullName>
    </submittedName>
</protein>
<organism evidence="2 3">
    <name type="scientific">Podospora aff. communis PSN243</name>
    <dbReference type="NCBI Taxonomy" id="3040156"/>
    <lineage>
        <taxon>Eukaryota</taxon>
        <taxon>Fungi</taxon>
        <taxon>Dikarya</taxon>
        <taxon>Ascomycota</taxon>
        <taxon>Pezizomycotina</taxon>
        <taxon>Sordariomycetes</taxon>
        <taxon>Sordariomycetidae</taxon>
        <taxon>Sordariales</taxon>
        <taxon>Podosporaceae</taxon>
        <taxon>Podospora</taxon>
    </lineage>
</organism>
<reference evidence="2" key="1">
    <citation type="journal article" date="2023" name="Mol. Phylogenet. Evol.">
        <title>Genome-scale phylogeny and comparative genomics of the fungal order Sordariales.</title>
        <authorList>
            <person name="Hensen N."/>
            <person name="Bonometti L."/>
            <person name="Westerberg I."/>
            <person name="Brannstrom I.O."/>
            <person name="Guillou S."/>
            <person name="Cros-Aarteil S."/>
            <person name="Calhoun S."/>
            <person name="Haridas S."/>
            <person name="Kuo A."/>
            <person name="Mondo S."/>
            <person name="Pangilinan J."/>
            <person name="Riley R."/>
            <person name="LaButti K."/>
            <person name="Andreopoulos B."/>
            <person name="Lipzen A."/>
            <person name="Chen C."/>
            <person name="Yan M."/>
            <person name="Daum C."/>
            <person name="Ng V."/>
            <person name="Clum A."/>
            <person name="Steindorff A."/>
            <person name="Ohm R.A."/>
            <person name="Martin F."/>
            <person name="Silar P."/>
            <person name="Natvig D.O."/>
            <person name="Lalanne C."/>
            <person name="Gautier V."/>
            <person name="Ament-Velasquez S.L."/>
            <person name="Kruys A."/>
            <person name="Hutchinson M.I."/>
            <person name="Powell A.J."/>
            <person name="Barry K."/>
            <person name="Miller A.N."/>
            <person name="Grigoriev I.V."/>
            <person name="Debuchy R."/>
            <person name="Gladieux P."/>
            <person name="Hiltunen Thoren M."/>
            <person name="Johannesson H."/>
        </authorList>
    </citation>
    <scope>NUCLEOTIDE SEQUENCE</scope>
    <source>
        <strain evidence="2">PSN243</strain>
    </source>
</reference>
<accession>A0AAV9GKI5</accession>
<proteinExistence type="predicted"/>
<dbReference type="AlphaFoldDB" id="A0AAV9GKI5"/>
<dbReference type="Proteomes" id="UP001321760">
    <property type="component" value="Unassembled WGS sequence"/>
</dbReference>
<reference evidence="2" key="2">
    <citation type="submission" date="2023-05" db="EMBL/GenBank/DDBJ databases">
        <authorList>
            <consortium name="Lawrence Berkeley National Laboratory"/>
            <person name="Steindorff A."/>
            <person name="Hensen N."/>
            <person name="Bonometti L."/>
            <person name="Westerberg I."/>
            <person name="Brannstrom I.O."/>
            <person name="Guillou S."/>
            <person name="Cros-Aarteil S."/>
            <person name="Calhoun S."/>
            <person name="Haridas S."/>
            <person name="Kuo A."/>
            <person name="Mondo S."/>
            <person name="Pangilinan J."/>
            <person name="Riley R."/>
            <person name="Labutti K."/>
            <person name="Andreopoulos B."/>
            <person name="Lipzen A."/>
            <person name="Chen C."/>
            <person name="Yanf M."/>
            <person name="Daum C."/>
            <person name="Ng V."/>
            <person name="Clum A."/>
            <person name="Ohm R."/>
            <person name="Martin F."/>
            <person name="Silar P."/>
            <person name="Natvig D."/>
            <person name="Lalanne C."/>
            <person name="Gautier V."/>
            <person name="Ament-Velasquez S.L."/>
            <person name="Kruys A."/>
            <person name="Hutchinson M.I."/>
            <person name="Powell A.J."/>
            <person name="Barry K."/>
            <person name="Miller A.N."/>
            <person name="Grigoriev I.V."/>
            <person name="Debuchy R."/>
            <person name="Gladieux P."/>
            <person name="Thoren M.H."/>
            <person name="Johannesson H."/>
        </authorList>
    </citation>
    <scope>NUCLEOTIDE SEQUENCE</scope>
    <source>
        <strain evidence="2">PSN243</strain>
    </source>
</reference>
<feature type="chain" id="PRO_5043508005" evidence="1">
    <location>
        <begin position="19"/>
        <end position="119"/>
    </location>
</feature>
<feature type="signal peptide" evidence="1">
    <location>
        <begin position="1"/>
        <end position="18"/>
    </location>
</feature>
<evidence type="ECO:0000256" key="1">
    <source>
        <dbReference type="SAM" id="SignalP"/>
    </source>
</evidence>